<dbReference type="Proteomes" id="UP000681967">
    <property type="component" value="Unassembled WGS sequence"/>
</dbReference>
<name>A0A8S2IH53_9BILA</name>
<dbReference type="AlphaFoldDB" id="A0A8S2IH53"/>
<evidence type="ECO:0000313" key="3">
    <source>
        <dbReference type="Proteomes" id="UP000681967"/>
    </source>
</evidence>
<evidence type="ECO:0000313" key="2">
    <source>
        <dbReference type="EMBL" id="CAF3754248.1"/>
    </source>
</evidence>
<protein>
    <submittedName>
        <fullName evidence="2">Uncharacterized protein</fullName>
    </submittedName>
</protein>
<comment type="caution">
    <text evidence="2">The sequence shown here is derived from an EMBL/GenBank/DDBJ whole genome shotgun (WGS) entry which is preliminary data.</text>
</comment>
<accession>A0A8S2IH53</accession>
<feature type="region of interest" description="Disordered" evidence="1">
    <location>
        <begin position="134"/>
        <end position="168"/>
    </location>
</feature>
<reference evidence="2" key="1">
    <citation type="submission" date="2021-02" db="EMBL/GenBank/DDBJ databases">
        <authorList>
            <person name="Nowell W R."/>
        </authorList>
    </citation>
    <scope>NUCLEOTIDE SEQUENCE</scope>
</reference>
<dbReference type="EMBL" id="CAJOBH010000054">
    <property type="protein sequence ID" value="CAF3754248.1"/>
    <property type="molecule type" value="Genomic_DNA"/>
</dbReference>
<organism evidence="2 3">
    <name type="scientific">Rotaria magnacalcarata</name>
    <dbReference type="NCBI Taxonomy" id="392030"/>
    <lineage>
        <taxon>Eukaryota</taxon>
        <taxon>Metazoa</taxon>
        <taxon>Spiralia</taxon>
        <taxon>Gnathifera</taxon>
        <taxon>Rotifera</taxon>
        <taxon>Eurotatoria</taxon>
        <taxon>Bdelloidea</taxon>
        <taxon>Philodinida</taxon>
        <taxon>Philodinidae</taxon>
        <taxon>Rotaria</taxon>
    </lineage>
</organism>
<proteinExistence type="predicted"/>
<sequence length="282" mass="31411">MVATAKEINGFCATSSSSAAPPPPRATPQAIQAAITTWVRSQDIAFSDYSPAYRTKHDLALERIAIERKTAKQSESAAEGGGTMPLTIYVPSTILEWQKWFRKLALKFHDLEEWYVEVERIRKEWLFAFKDQSKEGVEEEEEEENVKETSAEEEAIQSRLAAQEEKKPPPSKLLALLEEETKYISGSAMLPLPLVTSVENERAASFHCKHHGGEIPLGPSTHGETCALGRLARAGKERAFGRHEAACRVQRGQGQCRCEADQKIQQNGSAKIHEIDATSEHR</sequence>
<evidence type="ECO:0000256" key="1">
    <source>
        <dbReference type="SAM" id="MobiDB-lite"/>
    </source>
</evidence>
<feature type="compositionally biased region" description="Acidic residues" evidence="1">
    <location>
        <begin position="137"/>
        <end position="155"/>
    </location>
</feature>
<gene>
    <name evidence="2" type="ORF">BYL167_LOCUS500</name>
</gene>